<proteinExistence type="predicted"/>
<dbReference type="EMBL" id="MU157865">
    <property type="protein sequence ID" value="KAF9526934.1"/>
    <property type="molecule type" value="Genomic_DNA"/>
</dbReference>
<name>A0A9P6EDA4_9AGAR</name>
<evidence type="ECO:0000256" key="1">
    <source>
        <dbReference type="SAM" id="MobiDB-lite"/>
    </source>
</evidence>
<dbReference type="OrthoDB" id="435460at2759"/>
<feature type="region of interest" description="Disordered" evidence="1">
    <location>
        <begin position="1"/>
        <end position="23"/>
    </location>
</feature>
<accession>A0A9P6EDA4</accession>
<protein>
    <submittedName>
        <fullName evidence="2">Uncharacterized protein</fullName>
    </submittedName>
</protein>
<comment type="caution">
    <text evidence="2">The sequence shown here is derived from an EMBL/GenBank/DDBJ whole genome shotgun (WGS) entry which is preliminary data.</text>
</comment>
<organism evidence="2 3">
    <name type="scientific">Crepidotus variabilis</name>
    <dbReference type="NCBI Taxonomy" id="179855"/>
    <lineage>
        <taxon>Eukaryota</taxon>
        <taxon>Fungi</taxon>
        <taxon>Dikarya</taxon>
        <taxon>Basidiomycota</taxon>
        <taxon>Agaricomycotina</taxon>
        <taxon>Agaricomycetes</taxon>
        <taxon>Agaricomycetidae</taxon>
        <taxon>Agaricales</taxon>
        <taxon>Agaricineae</taxon>
        <taxon>Crepidotaceae</taxon>
        <taxon>Crepidotus</taxon>
    </lineage>
</organism>
<gene>
    <name evidence="2" type="ORF">CPB83DRAFT_434534</name>
</gene>
<keyword evidence="3" id="KW-1185">Reference proteome</keyword>
<sequence length="177" mass="20261">MPPRTKRGGNRANSGPKEEARSRTRIFVNEDGQSIYFFLHKNIRDSGQRRVLREDIEKHSGKVILDQDAADVILVNPVMDTKALDTLRFSYNASDDAYKRRMYFEKASFVRHCVREGKYHHRLPPIKGMGGYVGRRRTDFTSNDDDHLCKFIARTLPDKASGGRTGDSVYKALVENP</sequence>
<evidence type="ECO:0000313" key="3">
    <source>
        <dbReference type="Proteomes" id="UP000807306"/>
    </source>
</evidence>
<evidence type="ECO:0000313" key="2">
    <source>
        <dbReference type="EMBL" id="KAF9526934.1"/>
    </source>
</evidence>
<reference evidence="2" key="1">
    <citation type="submission" date="2020-11" db="EMBL/GenBank/DDBJ databases">
        <authorList>
            <consortium name="DOE Joint Genome Institute"/>
            <person name="Ahrendt S."/>
            <person name="Riley R."/>
            <person name="Andreopoulos W."/>
            <person name="Labutti K."/>
            <person name="Pangilinan J."/>
            <person name="Ruiz-Duenas F.J."/>
            <person name="Barrasa J.M."/>
            <person name="Sanchez-Garcia M."/>
            <person name="Camarero S."/>
            <person name="Miyauchi S."/>
            <person name="Serrano A."/>
            <person name="Linde D."/>
            <person name="Babiker R."/>
            <person name="Drula E."/>
            <person name="Ayuso-Fernandez I."/>
            <person name="Pacheco R."/>
            <person name="Padilla G."/>
            <person name="Ferreira P."/>
            <person name="Barriuso J."/>
            <person name="Kellner H."/>
            <person name="Castanera R."/>
            <person name="Alfaro M."/>
            <person name="Ramirez L."/>
            <person name="Pisabarro A.G."/>
            <person name="Kuo A."/>
            <person name="Tritt A."/>
            <person name="Lipzen A."/>
            <person name="He G."/>
            <person name="Yan M."/>
            <person name="Ng V."/>
            <person name="Cullen D."/>
            <person name="Martin F."/>
            <person name="Rosso M.-N."/>
            <person name="Henrissat B."/>
            <person name="Hibbett D."/>
            <person name="Martinez A.T."/>
            <person name="Grigoriev I.V."/>
        </authorList>
    </citation>
    <scope>NUCLEOTIDE SEQUENCE</scope>
    <source>
        <strain evidence="2">CBS 506.95</strain>
    </source>
</reference>
<dbReference type="AlphaFoldDB" id="A0A9P6EDA4"/>
<dbReference type="Proteomes" id="UP000807306">
    <property type="component" value="Unassembled WGS sequence"/>
</dbReference>